<keyword evidence="2" id="KW-1185">Reference proteome</keyword>
<name>A0A1W2H436_9BACT</name>
<dbReference type="RefSeq" id="WP_084120149.1">
    <property type="nucleotide sequence ID" value="NZ_LT838813.1"/>
</dbReference>
<sequence length="66" mass="7401">MKRIPYGMYYDLTDSGEPLSTLVIDNVNAYTPGMIFTSLWSDVVTVNQFRNDLLLRNGNVQSGEGL</sequence>
<reference evidence="2" key="1">
    <citation type="submission" date="2017-04" db="EMBL/GenBank/DDBJ databases">
        <authorList>
            <person name="Varghese N."/>
            <person name="Submissions S."/>
        </authorList>
    </citation>
    <scope>NUCLEOTIDE SEQUENCE [LARGE SCALE GENOMIC DNA]</scope>
    <source>
        <strain evidence="2">DSM 16537</strain>
    </source>
</reference>
<proteinExistence type="predicted"/>
<protein>
    <submittedName>
        <fullName evidence="1">Uncharacterized protein</fullName>
    </submittedName>
</protein>
<evidence type="ECO:0000313" key="1">
    <source>
        <dbReference type="EMBL" id="SMD43378.1"/>
    </source>
</evidence>
<dbReference type="Proteomes" id="UP000192333">
    <property type="component" value="Chromosome I"/>
</dbReference>
<organism evidence="1 2">
    <name type="scientific">Aquiflexum balticum DSM 16537</name>
    <dbReference type="NCBI Taxonomy" id="758820"/>
    <lineage>
        <taxon>Bacteria</taxon>
        <taxon>Pseudomonadati</taxon>
        <taxon>Bacteroidota</taxon>
        <taxon>Cytophagia</taxon>
        <taxon>Cytophagales</taxon>
        <taxon>Cyclobacteriaceae</taxon>
        <taxon>Aquiflexum</taxon>
    </lineage>
</organism>
<gene>
    <name evidence="1" type="ORF">SAMN00777080_1970</name>
</gene>
<evidence type="ECO:0000313" key="2">
    <source>
        <dbReference type="Proteomes" id="UP000192333"/>
    </source>
</evidence>
<dbReference type="OrthoDB" id="1489647at2"/>
<dbReference type="AlphaFoldDB" id="A0A1W2H436"/>
<accession>A0A1W2H436</accession>
<dbReference type="EMBL" id="LT838813">
    <property type="protein sequence ID" value="SMD43378.1"/>
    <property type="molecule type" value="Genomic_DNA"/>
</dbReference>